<evidence type="ECO:0000313" key="1">
    <source>
        <dbReference type="EMBL" id="KAF0902274.1"/>
    </source>
</evidence>
<gene>
    <name evidence="1" type="ORF">E2562_015500</name>
</gene>
<sequence length="137" mass="14642">MVWASSTAMSFSPRLVVQASWPESPDLATGGGAQGAQRPDWAGELKMLGGSPNRRRRWRLRRHPAFLGLPTPFISYGEIAAARHSSLSPVTLGTTGPPTHFSARQAATSVRFRGILPAAAGAAAWPRASKRWAPVLS</sequence>
<reference evidence="1 2" key="1">
    <citation type="submission" date="2019-11" db="EMBL/GenBank/DDBJ databases">
        <title>Whole genome sequence of Oryza granulata.</title>
        <authorList>
            <person name="Li W."/>
        </authorList>
    </citation>
    <scope>NUCLEOTIDE SEQUENCE [LARGE SCALE GENOMIC DNA]</scope>
    <source>
        <strain evidence="2">cv. Menghai</strain>
        <tissue evidence="1">Leaf</tissue>
    </source>
</reference>
<organism evidence="1 2">
    <name type="scientific">Oryza meyeriana var. granulata</name>
    <dbReference type="NCBI Taxonomy" id="110450"/>
    <lineage>
        <taxon>Eukaryota</taxon>
        <taxon>Viridiplantae</taxon>
        <taxon>Streptophyta</taxon>
        <taxon>Embryophyta</taxon>
        <taxon>Tracheophyta</taxon>
        <taxon>Spermatophyta</taxon>
        <taxon>Magnoliopsida</taxon>
        <taxon>Liliopsida</taxon>
        <taxon>Poales</taxon>
        <taxon>Poaceae</taxon>
        <taxon>BOP clade</taxon>
        <taxon>Oryzoideae</taxon>
        <taxon>Oryzeae</taxon>
        <taxon>Oryzinae</taxon>
        <taxon>Oryza</taxon>
        <taxon>Oryza meyeriana</taxon>
    </lineage>
</organism>
<name>A0A6G1CR19_9ORYZ</name>
<evidence type="ECO:0000313" key="2">
    <source>
        <dbReference type="Proteomes" id="UP000479710"/>
    </source>
</evidence>
<proteinExistence type="predicted"/>
<dbReference type="AlphaFoldDB" id="A0A6G1CR19"/>
<keyword evidence="2" id="KW-1185">Reference proteome</keyword>
<protein>
    <submittedName>
        <fullName evidence="1">Uncharacterized protein</fullName>
    </submittedName>
</protein>
<dbReference type="EMBL" id="SPHZ02000008">
    <property type="protein sequence ID" value="KAF0902274.1"/>
    <property type="molecule type" value="Genomic_DNA"/>
</dbReference>
<accession>A0A6G1CR19</accession>
<comment type="caution">
    <text evidence="1">The sequence shown here is derived from an EMBL/GenBank/DDBJ whole genome shotgun (WGS) entry which is preliminary data.</text>
</comment>
<dbReference type="Proteomes" id="UP000479710">
    <property type="component" value="Unassembled WGS sequence"/>
</dbReference>